<sequence>MFESLPLTVSPLPYCPCPCWLQVGGRDTHEAAAASAGQGRVVWQRLCELYREVEQEAPAALCVLAGLRVRVCQAGQSQAKHQPVSGQTTATTHDVDKATDGTQGSVNWTLGCALGTTCHESSADPSSTTILTLLLSLQRQLLLLFDMEQGLALRAGCQRGAGAEPHGRQLHHLWRGGAGAGQGSADWARPQLTCCRCSAGLCSWRPGYSQC</sequence>
<protein>
    <submittedName>
        <fullName evidence="2">Uncharacterized protein</fullName>
    </submittedName>
</protein>
<feature type="compositionally biased region" description="Polar residues" evidence="1">
    <location>
        <begin position="80"/>
        <end position="92"/>
    </location>
</feature>
<dbReference type="EMBL" id="BLLF01002114">
    <property type="protein sequence ID" value="GFH22745.1"/>
    <property type="molecule type" value="Genomic_DNA"/>
</dbReference>
<keyword evidence="3" id="KW-1185">Reference proteome</keyword>
<organism evidence="2 3">
    <name type="scientific">Haematococcus lacustris</name>
    <name type="common">Green alga</name>
    <name type="synonym">Haematococcus pluvialis</name>
    <dbReference type="NCBI Taxonomy" id="44745"/>
    <lineage>
        <taxon>Eukaryota</taxon>
        <taxon>Viridiplantae</taxon>
        <taxon>Chlorophyta</taxon>
        <taxon>core chlorophytes</taxon>
        <taxon>Chlorophyceae</taxon>
        <taxon>CS clade</taxon>
        <taxon>Chlamydomonadales</taxon>
        <taxon>Haematococcaceae</taxon>
        <taxon>Haematococcus</taxon>
    </lineage>
</organism>
<evidence type="ECO:0000313" key="2">
    <source>
        <dbReference type="EMBL" id="GFH22745.1"/>
    </source>
</evidence>
<feature type="region of interest" description="Disordered" evidence="1">
    <location>
        <begin position="80"/>
        <end position="100"/>
    </location>
</feature>
<comment type="caution">
    <text evidence="2">The sequence shown here is derived from an EMBL/GenBank/DDBJ whole genome shotgun (WGS) entry which is preliminary data.</text>
</comment>
<proteinExistence type="predicted"/>
<gene>
    <name evidence="2" type="ORF">HaLaN_20257</name>
</gene>
<evidence type="ECO:0000313" key="3">
    <source>
        <dbReference type="Proteomes" id="UP000485058"/>
    </source>
</evidence>
<dbReference type="Proteomes" id="UP000485058">
    <property type="component" value="Unassembled WGS sequence"/>
</dbReference>
<name>A0A699ZL44_HAELA</name>
<reference evidence="2 3" key="1">
    <citation type="submission" date="2020-02" db="EMBL/GenBank/DDBJ databases">
        <title>Draft genome sequence of Haematococcus lacustris strain NIES-144.</title>
        <authorList>
            <person name="Morimoto D."/>
            <person name="Nakagawa S."/>
            <person name="Yoshida T."/>
            <person name="Sawayama S."/>
        </authorList>
    </citation>
    <scope>NUCLEOTIDE SEQUENCE [LARGE SCALE GENOMIC DNA]</scope>
    <source>
        <strain evidence="2 3">NIES-144</strain>
    </source>
</reference>
<dbReference type="AlphaFoldDB" id="A0A699ZL44"/>
<accession>A0A699ZL44</accession>
<evidence type="ECO:0000256" key="1">
    <source>
        <dbReference type="SAM" id="MobiDB-lite"/>
    </source>
</evidence>